<protein>
    <recommendedName>
        <fullName evidence="2">G-patch domain-containing protein</fullName>
    </recommendedName>
</protein>
<dbReference type="AlphaFoldDB" id="A0A550CH52"/>
<dbReference type="STRING" id="97359.A0A550CH52"/>
<feature type="region of interest" description="Disordered" evidence="1">
    <location>
        <begin position="1"/>
        <end position="34"/>
    </location>
</feature>
<accession>A0A550CH52</accession>
<dbReference type="Proteomes" id="UP000320762">
    <property type="component" value="Unassembled WGS sequence"/>
</dbReference>
<reference evidence="3 4" key="1">
    <citation type="journal article" date="2019" name="New Phytol.">
        <title>Comparative genomics reveals unique wood-decay strategies and fruiting body development in the Schizophyllaceae.</title>
        <authorList>
            <person name="Almasi E."/>
            <person name="Sahu N."/>
            <person name="Krizsan K."/>
            <person name="Balint B."/>
            <person name="Kovacs G.M."/>
            <person name="Kiss B."/>
            <person name="Cseklye J."/>
            <person name="Drula E."/>
            <person name="Henrissat B."/>
            <person name="Nagy I."/>
            <person name="Chovatia M."/>
            <person name="Adam C."/>
            <person name="LaButti K."/>
            <person name="Lipzen A."/>
            <person name="Riley R."/>
            <person name="Grigoriev I.V."/>
            <person name="Nagy L.G."/>
        </authorList>
    </citation>
    <scope>NUCLEOTIDE SEQUENCE [LARGE SCALE GENOMIC DNA]</scope>
    <source>
        <strain evidence="3 4">NL-1724</strain>
    </source>
</reference>
<dbReference type="GO" id="GO:0003676">
    <property type="term" value="F:nucleic acid binding"/>
    <property type="evidence" value="ECO:0007669"/>
    <property type="project" value="InterPro"/>
</dbReference>
<feature type="compositionally biased region" description="Low complexity" evidence="1">
    <location>
        <begin position="97"/>
        <end position="110"/>
    </location>
</feature>
<feature type="domain" description="G-patch" evidence="2">
    <location>
        <begin position="190"/>
        <end position="219"/>
    </location>
</feature>
<feature type="compositionally biased region" description="Basic and acidic residues" evidence="1">
    <location>
        <begin position="13"/>
        <end position="24"/>
    </location>
</feature>
<dbReference type="OrthoDB" id="2538319at2759"/>
<feature type="compositionally biased region" description="Pro residues" evidence="1">
    <location>
        <begin position="170"/>
        <end position="181"/>
    </location>
</feature>
<evidence type="ECO:0000259" key="2">
    <source>
        <dbReference type="PROSITE" id="PS50174"/>
    </source>
</evidence>
<feature type="region of interest" description="Disordered" evidence="1">
    <location>
        <begin position="313"/>
        <end position="339"/>
    </location>
</feature>
<evidence type="ECO:0000313" key="4">
    <source>
        <dbReference type="Proteomes" id="UP000320762"/>
    </source>
</evidence>
<proteinExistence type="predicted"/>
<feature type="compositionally biased region" description="Polar residues" evidence="1">
    <location>
        <begin position="151"/>
        <end position="163"/>
    </location>
</feature>
<evidence type="ECO:0000313" key="3">
    <source>
        <dbReference type="EMBL" id="TRM64129.1"/>
    </source>
</evidence>
<feature type="compositionally biased region" description="Basic and acidic residues" evidence="1">
    <location>
        <begin position="227"/>
        <end position="239"/>
    </location>
</feature>
<dbReference type="PROSITE" id="PS50174">
    <property type="entry name" value="G_PATCH"/>
    <property type="match status" value="1"/>
</dbReference>
<feature type="region of interest" description="Disordered" evidence="1">
    <location>
        <begin position="47"/>
        <end position="181"/>
    </location>
</feature>
<feature type="compositionally biased region" description="Acidic residues" evidence="1">
    <location>
        <begin position="240"/>
        <end position="250"/>
    </location>
</feature>
<comment type="caution">
    <text evidence="3">The sequence shown here is derived from an EMBL/GenBank/DDBJ whole genome shotgun (WGS) entry which is preliminary data.</text>
</comment>
<evidence type="ECO:0000256" key="1">
    <source>
        <dbReference type="SAM" id="MobiDB-lite"/>
    </source>
</evidence>
<feature type="compositionally biased region" description="Basic and acidic residues" evidence="1">
    <location>
        <begin position="130"/>
        <end position="139"/>
    </location>
</feature>
<feature type="compositionally biased region" description="Polar residues" evidence="1">
    <location>
        <begin position="63"/>
        <end position="83"/>
    </location>
</feature>
<gene>
    <name evidence="3" type="ORF">BD626DRAFT_493889</name>
</gene>
<organism evidence="3 4">
    <name type="scientific">Schizophyllum amplum</name>
    <dbReference type="NCBI Taxonomy" id="97359"/>
    <lineage>
        <taxon>Eukaryota</taxon>
        <taxon>Fungi</taxon>
        <taxon>Dikarya</taxon>
        <taxon>Basidiomycota</taxon>
        <taxon>Agaricomycotina</taxon>
        <taxon>Agaricomycetes</taxon>
        <taxon>Agaricomycetidae</taxon>
        <taxon>Agaricales</taxon>
        <taxon>Schizophyllaceae</taxon>
        <taxon>Schizophyllum</taxon>
    </lineage>
</organism>
<sequence length="346" mass="38490">MATVSHTIYSRYDPADREKLEKETGQAADEDESEDWALKSAFLRRTKPPPRFVPATVAFDDWSPSTSSRSLSFDSKATSSRSTDVADWYRSLAGRRSSAAPSQSVPSSSAGFDHIRRPRTAPTFPALHTSEAKKPDKNDWFIQNVLHNPAEQLSQPAPSTSSLADMITRDPPPMPHEQPFKPPVFLALGPANRGWGMLQKSGWREGETLGPNARRAAPPSPSRKGKERAPPPHQAKSEDVEVSLDDDGEITEIRKVDVVDLTVSDSDDGDDDTDEDDIEEIEPDATLCHGVEEAITHNAAALAAHIRSAEQVRRRKEEMGRGYRAFQRQDKRDQRNRRDLLAYLNS</sequence>
<dbReference type="InterPro" id="IPR000467">
    <property type="entry name" value="G_patch_dom"/>
</dbReference>
<keyword evidence="4" id="KW-1185">Reference proteome</keyword>
<dbReference type="EMBL" id="VDMD01000008">
    <property type="protein sequence ID" value="TRM64129.1"/>
    <property type="molecule type" value="Genomic_DNA"/>
</dbReference>
<name>A0A550CH52_9AGAR</name>
<feature type="region of interest" description="Disordered" evidence="1">
    <location>
        <begin position="203"/>
        <end position="251"/>
    </location>
</feature>